<gene>
    <name evidence="2" type="ORF">KVA01_14760</name>
</gene>
<keyword evidence="3" id="KW-1185">Reference proteome</keyword>
<sequence length="85" mass="8918">MSPLYLLSNVTVLAAEEGHSVNEQLHEIAPVLGGVAFVAFIAMLLIAMSFSSRGTAPAIGEYENPAELPADEQAMLAGVGEPVRH</sequence>
<protein>
    <submittedName>
        <fullName evidence="2">Uncharacterized protein</fullName>
    </submittedName>
</protein>
<accession>A0A4Y4D2C5</accession>
<evidence type="ECO:0000313" key="2">
    <source>
        <dbReference type="EMBL" id="GEC99321.1"/>
    </source>
</evidence>
<comment type="caution">
    <text evidence="2">The sequence shown here is derived from an EMBL/GenBank/DDBJ whole genome shotgun (WGS) entry which is preliminary data.</text>
</comment>
<reference evidence="2 3" key="1">
    <citation type="submission" date="2019-06" db="EMBL/GenBank/DDBJ databases">
        <title>Whole genome shotgun sequence of Kocuria varians NBRC 15358.</title>
        <authorList>
            <person name="Hosoyama A."/>
            <person name="Uohara A."/>
            <person name="Ohji S."/>
            <person name="Ichikawa N."/>
        </authorList>
    </citation>
    <scope>NUCLEOTIDE SEQUENCE [LARGE SCALE GENOMIC DNA]</scope>
    <source>
        <strain evidence="2 3">NBRC 15358</strain>
    </source>
</reference>
<organism evidence="2 3">
    <name type="scientific">Kocuria varians</name>
    <name type="common">Micrococcus varians</name>
    <dbReference type="NCBI Taxonomy" id="1272"/>
    <lineage>
        <taxon>Bacteria</taxon>
        <taxon>Bacillati</taxon>
        <taxon>Actinomycetota</taxon>
        <taxon>Actinomycetes</taxon>
        <taxon>Micrococcales</taxon>
        <taxon>Micrococcaceae</taxon>
        <taxon>Kocuria</taxon>
    </lineage>
</organism>
<evidence type="ECO:0000256" key="1">
    <source>
        <dbReference type="SAM" id="Phobius"/>
    </source>
</evidence>
<name>A0A4Y4D2C5_KOCVA</name>
<feature type="transmembrane region" description="Helical" evidence="1">
    <location>
        <begin position="28"/>
        <end position="47"/>
    </location>
</feature>
<dbReference type="OrthoDB" id="5149460at2"/>
<proteinExistence type="predicted"/>
<dbReference type="Proteomes" id="UP000315730">
    <property type="component" value="Unassembled WGS sequence"/>
</dbReference>
<keyword evidence="1" id="KW-0472">Membrane</keyword>
<dbReference type="STRING" id="1272.GCA_900014985_01339"/>
<keyword evidence="1" id="KW-1133">Transmembrane helix</keyword>
<keyword evidence="1" id="KW-0812">Transmembrane</keyword>
<evidence type="ECO:0000313" key="3">
    <source>
        <dbReference type="Proteomes" id="UP000315730"/>
    </source>
</evidence>
<dbReference type="AlphaFoldDB" id="A0A4Y4D2C5"/>
<dbReference type="EMBL" id="BJNW01000011">
    <property type="protein sequence ID" value="GEC99321.1"/>
    <property type="molecule type" value="Genomic_DNA"/>
</dbReference>
<dbReference type="RefSeq" id="WP_068469028.1">
    <property type="nucleotide sequence ID" value="NZ_BJNW01000011.1"/>
</dbReference>